<proteinExistence type="predicted"/>
<gene>
    <name evidence="2" type="ORF">NW762_012911</name>
</gene>
<evidence type="ECO:0000256" key="1">
    <source>
        <dbReference type="SAM" id="MobiDB-lite"/>
    </source>
</evidence>
<sequence length="228" mass="25627">MSVDYEEAKKVMDNFRSSIRVYSTYCAILTLENRGAKANLSVPLYKRVTSFPKTTIISILVPLQRLSTTIRVLGGFTTLGGKHGALRHYYEMCCIENMGAGMPMVEFVSTRLATSGTASAFSARTDIPATPSSCTEPSTRHHPVKRPRSSQSDQPQSGHGGREDDDEIAREHGQESKRRRLEDVLLKDGSSAEPDRRQEDVVDIYIPPFNNRQFLVDLNWELRRYIAS</sequence>
<dbReference type="Proteomes" id="UP001152049">
    <property type="component" value="Unassembled WGS sequence"/>
</dbReference>
<keyword evidence="3" id="KW-1185">Reference proteome</keyword>
<dbReference type="OrthoDB" id="2142759at2759"/>
<feature type="compositionally biased region" description="Basic and acidic residues" evidence="1">
    <location>
        <begin position="169"/>
        <end position="186"/>
    </location>
</feature>
<organism evidence="2 3">
    <name type="scientific">Fusarium torreyae</name>
    <dbReference type="NCBI Taxonomy" id="1237075"/>
    <lineage>
        <taxon>Eukaryota</taxon>
        <taxon>Fungi</taxon>
        <taxon>Dikarya</taxon>
        <taxon>Ascomycota</taxon>
        <taxon>Pezizomycotina</taxon>
        <taxon>Sordariomycetes</taxon>
        <taxon>Hypocreomycetidae</taxon>
        <taxon>Hypocreales</taxon>
        <taxon>Nectriaceae</taxon>
        <taxon>Fusarium</taxon>
    </lineage>
</organism>
<evidence type="ECO:0000313" key="2">
    <source>
        <dbReference type="EMBL" id="KAJ4248141.1"/>
    </source>
</evidence>
<feature type="region of interest" description="Disordered" evidence="1">
    <location>
        <begin position="123"/>
        <end position="196"/>
    </location>
</feature>
<dbReference type="EMBL" id="JAOQAZ010000037">
    <property type="protein sequence ID" value="KAJ4248141.1"/>
    <property type="molecule type" value="Genomic_DNA"/>
</dbReference>
<name>A0A9W8V8C4_9HYPO</name>
<evidence type="ECO:0000313" key="3">
    <source>
        <dbReference type="Proteomes" id="UP001152049"/>
    </source>
</evidence>
<accession>A0A9W8V8C4</accession>
<reference evidence="2" key="1">
    <citation type="submission" date="2022-09" db="EMBL/GenBank/DDBJ databases">
        <title>Fusarium specimens isolated from Avocado Roots.</title>
        <authorList>
            <person name="Stajich J."/>
            <person name="Roper C."/>
            <person name="Heimlech-Rivalta G."/>
        </authorList>
    </citation>
    <scope>NUCLEOTIDE SEQUENCE</scope>
    <source>
        <strain evidence="2">CF00136</strain>
    </source>
</reference>
<comment type="caution">
    <text evidence="2">The sequence shown here is derived from an EMBL/GenBank/DDBJ whole genome shotgun (WGS) entry which is preliminary data.</text>
</comment>
<dbReference type="AlphaFoldDB" id="A0A9W8V8C4"/>
<protein>
    <submittedName>
        <fullName evidence="2">Uncharacterized protein</fullName>
    </submittedName>
</protein>